<dbReference type="EMBL" id="JAMKFB020000011">
    <property type="protein sequence ID" value="KAL0181039.1"/>
    <property type="molecule type" value="Genomic_DNA"/>
</dbReference>
<name>A0ABD0Q426_CIRMR</name>
<protein>
    <recommendedName>
        <fullName evidence="2">Alpha/beta hydrolase fold-3 domain-containing protein</fullName>
    </recommendedName>
</protein>
<dbReference type="PANTHER" id="PTHR48081">
    <property type="entry name" value="AB HYDROLASE SUPERFAMILY PROTEIN C4A8.06C"/>
    <property type="match status" value="1"/>
</dbReference>
<gene>
    <name evidence="3" type="ORF">M9458_023445</name>
</gene>
<dbReference type="Gene3D" id="3.40.50.1820">
    <property type="entry name" value="alpha/beta hydrolase"/>
    <property type="match status" value="2"/>
</dbReference>
<dbReference type="Pfam" id="PF07859">
    <property type="entry name" value="Abhydrolase_3"/>
    <property type="match status" value="2"/>
</dbReference>
<organism evidence="3 4">
    <name type="scientific">Cirrhinus mrigala</name>
    <name type="common">Mrigala</name>
    <dbReference type="NCBI Taxonomy" id="683832"/>
    <lineage>
        <taxon>Eukaryota</taxon>
        <taxon>Metazoa</taxon>
        <taxon>Chordata</taxon>
        <taxon>Craniata</taxon>
        <taxon>Vertebrata</taxon>
        <taxon>Euteleostomi</taxon>
        <taxon>Actinopterygii</taxon>
        <taxon>Neopterygii</taxon>
        <taxon>Teleostei</taxon>
        <taxon>Ostariophysi</taxon>
        <taxon>Cypriniformes</taxon>
        <taxon>Cyprinidae</taxon>
        <taxon>Labeoninae</taxon>
        <taxon>Labeonini</taxon>
        <taxon>Cirrhinus</taxon>
    </lineage>
</organism>
<feature type="non-terminal residue" evidence="3">
    <location>
        <position position="268"/>
    </location>
</feature>
<proteinExistence type="predicted"/>
<evidence type="ECO:0000256" key="1">
    <source>
        <dbReference type="ARBA" id="ARBA00022801"/>
    </source>
</evidence>
<evidence type="ECO:0000259" key="2">
    <source>
        <dbReference type="Pfam" id="PF07859"/>
    </source>
</evidence>
<dbReference type="InterPro" id="IPR050300">
    <property type="entry name" value="GDXG_lipolytic_enzyme"/>
</dbReference>
<dbReference type="GO" id="GO:0016787">
    <property type="term" value="F:hydrolase activity"/>
    <property type="evidence" value="ECO:0007669"/>
    <property type="project" value="UniProtKB-KW"/>
</dbReference>
<keyword evidence="4" id="KW-1185">Reference proteome</keyword>
<dbReference type="Proteomes" id="UP001529510">
    <property type="component" value="Unassembled WGS sequence"/>
</dbReference>
<dbReference type="PANTHER" id="PTHR48081:SF32">
    <property type="entry name" value="ALPHA_BETA HYDROLASE FOLD-3 DOMAIN-CONTAINING PROTEIN"/>
    <property type="match status" value="1"/>
</dbReference>
<keyword evidence="1" id="KW-0378">Hydrolase</keyword>
<comment type="caution">
    <text evidence="3">The sequence shown here is derived from an EMBL/GenBank/DDBJ whole genome shotgun (WGS) entry which is preliminary data.</text>
</comment>
<evidence type="ECO:0000313" key="4">
    <source>
        <dbReference type="Proteomes" id="UP001529510"/>
    </source>
</evidence>
<dbReference type="InterPro" id="IPR029058">
    <property type="entry name" value="AB_hydrolase_fold"/>
</dbReference>
<dbReference type="InterPro" id="IPR013094">
    <property type="entry name" value="AB_hydrolase_3"/>
</dbReference>
<feature type="domain" description="Alpha/beta hydrolase fold-3" evidence="2">
    <location>
        <begin position="201"/>
        <end position="262"/>
    </location>
</feature>
<evidence type="ECO:0000313" key="3">
    <source>
        <dbReference type="EMBL" id="KAL0181039.1"/>
    </source>
</evidence>
<sequence>MARKRPVPSGLRIKDLTFSGVPVRVYEPTAVTGEKKRGLVFFHGGGWMFGSIDEYEEVCQYISLESDTTVVSVGYPAQLDDCERQPISGWWGQRRGEPGSRSLPETVEDTGWSSAISLCPGSHLPGTADGRFPPALIPAEPLCAHIVQRPNSVLFPALPQWEYFCRHVPVELKLRYKKWLDPDNIPPHHDADAYHVIKQGLNPEISPLLAEDDVLRLAPPTFILTCEFDVLRDDGILFLKRLRDAGVEVTWEHLSDGFHGIISFFNQG</sequence>
<dbReference type="AlphaFoldDB" id="A0ABD0Q426"/>
<accession>A0ABD0Q426</accession>
<reference evidence="3 4" key="1">
    <citation type="submission" date="2024-05" db="EMBL/GenBank/DDBJ databases">
        <title>Genome sequencing and assembly of Indian major carp, Cirrhinus mrigala (Hamilton, 1822).</title>
        <authorList>
            <person name="Mohindra V."/>
            <person name="Chowdhury L.M."/>
            <person name="Lal K."/>
            <person name="Jena J.K."/>
        </authorList>
    </citation>
    <scope>NUCLEOTIDE SEQUENCE [LARGE SCALE GENOMIC DNA]</scope>
    <source>
        <strain evidence="3">CM1030</strain>
        <tissue evidence="3">Blood</tissue>
    </source>
</reference>
<feature type="domain" description="Alpha/beta hydrolase fold-3" evidence="2">
    <location>
        <begin position="39"/>
        <end position="76"/>
    </location>
</feature>
<dbReference type="SUPFAM" id="SSF53474">
    <property type="entry name" value="alpha/beta-Hydrolases"/>
    <property type="match status" value="1"/>
</dbReference>